<evidence type="ECO:0000256" key="2">
    <source>
        <dbReference type="SAM" id="MobiDB-lite"/>
    </source>
</evidence>
<keyword evidence="1" id="KW-0175">Coiled coil</keyword>
<evidence type="ECO:0000313" key="4">
    <source>
        <dbReference type="RefSeq" id="XP_028142359.1"/>
    </source>
</evidence>
<dbReference type="SMART" id="SM00513">
    <property type="entry name" value="SAP"/>
    <property type="match status" value="1"/>
</dbReference>
<feature type="domain" description="SAP" evidence="3">
    <location>
        <begin position="3"/>
        <end position="37"/>
    </location>
</feature>
<protein>
    <submittedName>
        <fullName evidence="4">Uncharacterized protein LOC114336232</fullName>
    </submittedName>
</protein>
<sequence>MLLQELSVKQLREQLEERDEDSSGTKKVLQARLEEVLTKNGDDPETFHFQSAEQAILSKFKDVSQNIDETSRKNNEKLEEVSRQNNEKLKEVSRQNNEKFESVSQKIDETSRKSDVKFESVSQVIKDVCRQNDEKFEEVSRTFDKMQKSVETVEEKIKQLESMITDTKVQSTVNTVALDLVVKDETPRDETSYHMRFKLPPFDG</sequence>
<dbReference type="Pfam" id="PF02037">
    <property type="entry name" value="SAP"/>
    <property type="match status" value="1"/>
</dbReference>
<evidence type="ECO:0000256" key="1">
    <source>
        <dbReference type="SAM" id="Coils"/>
    </source>
</evidence>
<dbReference type="SUPFAM" id="SSF68906">
    <property type="entry name" value="SAP domain"/>
    <property type="match status" value="1"/>
</dbReference>
<reference evidence="4" key="1">
    <citation type="submission" date="2025-08" db="UniProtKB">
        <authorList>
            <consortium name="RefSeq"/>
        </authorList>
    </citation>
    <scope>IDENTIFICATION</scope>
    <source>
        <tissue evidence="4">Whole insect</tissue>
    </source>
</reference>
<dbReference type="InParanoid" id="A0A6P7G0E7"/>
<evidence type="ECO:0000259" key="3">
    <source>
        <dbReference type="PROSITE" id="PS50800"/>
    </source>
</evidence>
<dbReference type="InterPro" id="IPR036361">
    <property type="entry name" value="SAP_dom_sf"/>
</dbReference>
<dbReference type="InterPro" id="IPR003034">
    <property type="entry name" value="SAP_dom"/>
</dbReference>
<dbReference type="PROSITE" id="PS50800">
    <property type="entry name" value="SAP"/>
    <property type="match status" value="1"/>
</dbReference>
<name>A0A6P7G0E7_DIAVI</name>
<dbReference type="Gene3D" id="1.10.720.30">
    <property type="entry name" value="SAP domain"/>
    <property type="match status" value="1"/>
</dbReference>
<dbReference type="AlphaFoldDB" id="A0A6P7G0E7"/>
<feature type="coiled-coil region" evidence="1">
    <location>
        <begin position="143"/>
        <end position="170"/>
    </location>
</feature>
<proteinExistence type="predicted"/>
<feature type="compositionally biased region" description="Basic and acidic residues" evidence="2">
    <location>
        <begin position="69"/>
        <end position="101"/>
    </location>
</feature>
<feature type="region of interest" description="Disordered" evidence="2">
    <location>
        <begin position="67"/>
        <end position="101"/>
    </location>
</feature>
<organism evidence="4">
    <name type="scientific">Diabrotica virgifera virgifera</name>
    <name type="common">western corn rootworm</name>
    <dbReference type="NCBI Taxonomy" id="50390"/>
    <lineage>
        <taxon>Eukaryota</taxon>
        <taxon>Metazoa</taxon>
        <taxon>Ecdysozoa</taxon>
        <taxon>Arthropoda</taxon>
        <taxon>Hexapoda</taxon>
        <taxon>Insecta</taxon>
        <taxon>Pterygota</taxon>
        <taxon>Neoptera</taxon>
        <taxon>Endopterygota</taxon>
        <taxon>Coleoptera</taxon>
        <taxon>Polyphaga</taxon>
        <taxon>Cucujiformia</taxon>
        <taxon>Chrysomeloidea</taxon>
        <taxon>Chrysomelidae</taxon>
        <taxon>Galerucinae</taxon>
        <taxon>Diabroticina</taxon>
        <taxon>Diabroticites</taxon>
        <taxon>Diabrotica</taxon>
    </lineage>
</organism>
<gene>
    <name evidence="4" type="primary">LOC114336232</name>
</gene>
<accession>A0A6P7G0E7</accession>
<dbReference type="RefSeq" id="XP_028142359.1">
    <property type="nucleotide sequence ID" value="XM_028286558.1"/>
</dbReference>